<evidence type="ECO:0000313" key="3">
    <source>
        <dbReference type="Proteomes" id="UP000653454"/>
    </source>
</evidence>
<dbReference type="EMBL" id="CAJHNJ030000066">
    <property type="protein sequence ID" value="CAG9133728.1"/>
    <property type="molecule type" value="Genomic_DNA"/>
</dbReference>
<evidence type="ECO:0000256" key="1">
    <source>
        <dbReference type="SAM" id="SignalP"/>
    </source>
</evidence>
<feature type="chain" id="PRO_5035751638" evidence="1">
    <location>
        <begin position="21"/>
        <end position="315"/>
    </location>
</feature>
<keyword evidence="1" id="KW-0732">Signal</keyword>
<accession>A0A8S4G3Z6</accession>
<keyword evidence="3" id="KW-1185">Reference proteome</keyword>
<dbReference type="PANTHER" id="PTHR47027:SF20">
    <property type="entry name" value="REVERSE TRANSCRIPTASE-LIKE PROTEIN WITH RNA-DIRECTED DNA POLYMERASE DOMAIN"/>
    <property type="match status" value="1"/>
</dbReference>
<dbReference type="PANTHER" id="PTHR47027">
    <property type="entry name" value="REVERSE TRANSCRIPTASE DOMAIN-CONTAINING PROTEIN"/>
    <property type="match status" value="1"/>
</dbReference>
<dbReference type="Proteomes" id="UP000653454">
    <property type="component" value="Unassembled WGS sequence"/>
</dbReference>
<gene>
    <name evidence="2" type="ORF">PLXY2_LOCUS11967</name>
</gene>
<dbReference type="AlphaFoldDB" id="A0A8S4G3Z6"/>
<proteinExistence type="predicted"/>
<name>A0A8S4G3Z6_PLUXY</name>
<sequence length="315" mass="36113">MLKSLAVLFSVLAVSLAALAIYPLEPKPEKFKDDIGCYIKETDEVIPFGSSKPSQKQCMQYRCSESQVTLETISAGTQLDAKWPKCCFPTCWPRYELGQDESHAHIKPEPVAVGEATIEVVQEYVYLGQTIRLGRSNFDKEAARRIQLGWAAFGKLRHIFSSAIPQSLKTKVFNQCVLPVMTYGAETWTLTVGLVHRFKVAQRAMERAMLGVSLMDRIRNEVIRQRTKVTDIAVKICKLKWQWAGHICRRTDNRWGRRVLEWRPRTGKRSVGRPPARWTDDLRRVAGSGWMRKAEDRVLWRSLGEAYVQQWMIIG</sequence>
<protein>
    <submittedName>
        <fullName evidence="2">(diamondback moth) hypothetical protein</fullName>
    </submittedName>
</protein>
<reference evidence="2" key="1">
    <citation type="submission" date="2020-11" db="EMBL/GenBank/DDBJ databases">
        <authorList>
            <person name="Whiteford S."/>
        </authorList>
    </citation>
    <scope>NUCLEOTIDE SEQUENCE</scope>
</reference>
<organism evidence="2 3">
    <name type="scientific">Plutella xylostella</name>
    <name type="common">Diamondback moth</name>
    <name type="synonym">Plutella maculipennis</name>
    <dbReference type="NCBI Taxonomy" id="51655"/>
    <lineage>
        <taxon>Eukaryota</taxon>
        <taxon>Metazoa</taxon>
        <taxon>Ecdysozoa</taxon>
        <taxon>Arthropoda</taxon>
        <taxon>Hexapoda</taxon>
        <taxon>Insecta</taxon>
        <taxon>Pterygota</taxon>
        <taxon>Neoptera</taxon>
        <taxon>Endopterygota</taxon>
        <taxon>Lepidoptera</taxon>
        <taxon>Glossata</taxon>
        <taxon>Ditrysia</taxon>
        <taxon>Yponomeutoidea</taxon>
        <taxon>Plutellidae</taxon>
        <taxon>Plutella</taxon>
    </lineage>
</organism>
<feature type="signal peptide" evidence="1">
    <location>
        <begin position="1"/>
        <end position="20"/>
    </location>
</feature>
<comment type="caution">
    <text evidence="2">The sequence shown here is derived from an EMBL/GenBank/DDBJ whole genome shotgun (WGS) entry which is preliminary data.</text>
</comment>
<evidence type="ECO:0000313" key="2">
    <source>
        <dbReference type="EMBL" id="CAG9133728.1"/>
    </source>
</evidence>